<feature type="transmembrane region" description="Helical" evidence="5">
    <location>
        <begin position="184"/>
        <end position="214"/>
    </location>
</feature>
<evidence type="ECO:0000256" key="1">
    <source>
        <dbReference type="ARBA" id="ARBA00004141"/>
    </source>
</evidence>
<organism evidence="7 8">
    <name type="scientific">Lederbergia ruris</name>
    <dbReference type="NCBI Taxonomy" id="217495"/>
    <lineage>
        <taxon>Bacteria</taxon>
        <taxon>Bacillati</taxon>
        <taxon>Bacillota</taxon>
        <taxon>Bacilli</taxon>
        <taxon>Bacillales</taxon>
        <taxon>Bacillaceae</taxon>
        <taxon>Lederbergia</taxon>
    </lineage>
</organism>
<dbReference type="Proteomes" id="UP000679950">
    <property type="component" value="Unassembled WGS sequence"/>
</dbReference>
<dbReference type="EMBL" id="BORB01000006">
    <property type="protein sequence ID" value="GIN56712.1"/>
    <property type="molecule type" value="Genomic_DNA"/>
</dbReference>
<dbReference type="PANTHER" id="PTHR33795:SF1">
    <property type="entry name" value="INSERTION ELEMENT IS150 PROTEIN INSJ"/>
    <property type="match status" value="1"/>
</dbReference>
<evidence type="ECO:0000256" key="2">
    <source>
        <dbReference type="ARBA" id="ARBA00022692"/>
    </source>
</evidence>
<evidence type="ECO:0000256" key="3">
    <source>
        <dbReference type="ARBA" id="ARBA00022989"/>
    </source>
</evidence>
<comment type="subcellular location">
    <subcellularLocation>
        <location evidence="1">Membrane</location>
        <topology evidence="1">Multi-pass membrane protein</topology>
    </subcellularLocation>
</comment>
<evidence type="ECO:0000256" key="4">
    <source>
        <dbReference type="ARBA" id="ARBA00023136"/>
    </source>
</evidence>
<name>A0ABQ4KFF8_9BACI</name>
<comment type="caution">
    <text evidence="7">The sequence shown here is derived from an EMBL/GenBank/DDBJ whole genome shotgun (WGS) entry which is preliminary data.</text>
</comment>
<dbReference type="InterPro" id="IPR052057">
    <property type="entry name" value="IS150/IS1296_orfA-like"/>
</dbReference>
<dbReference type="Pfam" id="PF06271">
    <property type="entry name" value="RDD"/>
    <property type="match status" value="1"/>
</dbReference>
<protein>
    <recommendedName>
        <fullName evidence="6">RDD domain-containing protein</fullName>
    </recommendedName>
</protein>
<dbReference type="PANTHER" id="PTHR33795">
    <property type="entry name" value="INSERTION ELEMENT IS150 PROTEIN INSJ"/>
    <property type="match status" value="1"/>
</dbReference>
<keyword evidence="8" id="KW-1185">Reference proteome</keyword>
<evidence type="ECO:0000259" key="6">
    <source>
        <dbReference type="Pfam" id="PF06271"/>
    </source>
</evidence>
<dbReference type="SUPFAM" id="SSF46689">
    <property type="entry name" value="Homeodomain-like"/>
    <property type="match status" value="1"/>
</dbReference>
<evidence type="ECO:0000313" key="7">
    <source>
        <dbReference type="EMBL" id="GIN56712.1"/>
    </source>
</evidence>
<keyword evidence="2 5" id="KW-0812">Transmembrane</keyword>
<feature type="transmembrane region" description="Helical" evidence="5">
    <location>
        <begin position="107"/>
        <end position="125"/>
    </location>
</feature>
<evidence type="ECO:0000256" key="5">
    <source>
        <dbReference type="SAM" id="Phobius"/>
    </source>
</evidence>
<keyword evidence="4 5" id="KW-0472">Membrane</keyword>
<evidence type="ECO:0000313" key="8">
    <source>
        <dbReference type="Proteomes" id="UP000679950"/>
    </source>
</evidence>
<feature type="domain" description="RDD" evidence="6">
    <location>
        <begin position="94"/>
        <end position="224"/>
    </location>
</feature>
<proteinExistence type="predicted"/>
<keyword evidence="3 5" id="KW-1133">Transmembrane helix</keyword>
<dbReference type="InterPro" id="IPR009057">
    <property type="entry name" value="Homeodomain-like_sf"/>
</dbReference>
<reference evidence="7 8" key="1">
    <citation type="submission" date="2021-03" db="EMBL/GenBank/DDBJ databases">
        <title>Antimicrobial resistance genes in bacteria isolated from Japanese honey, and their potential for conferring macrolide and lincosamide resistance in the American foulbrood pathogen Paenibacillus larvae.</title>
        <authorList>
            <person name="Okamoto M."/>
            <person name="Kumagai M."/>
            <person name="Kanamori H."/>
            <person name="Takamatsu D."/>
        </authorList>
    </citation>
    <scope>NUCLEOTIDE SEQUENCE [LARGE SCALE GENOMIC DNA]</scope>
    <source>
        <strain evidence="7 8">J8TS2</strain>
    </source>
</reference>
<accession>A0ABQ4KFF8</accession>
<gene>
    <name evidence="7" type="ORF">J8TS2_10310</name>
</gene>
<dbReference type="InterPro" id="IPR010432">
    <property type="entry name" value="RDD"/>
</dbReference>
<feature type="transmembrane region" description="Helical" evidence="5">
    <location>
        <begin position="156"/>
        <end position="172"/>
    </location>
</feature>
<sequence length="234" mass="27776">MSKYSNEFKLLVAQRYENEIISYRDLAKQSGIDESVIRYWVLLFQHHGDQAFNFPYTNYPAAFKLRVIQFMNETNYSIREASALFHIPDLSWNLTVGLFTTSGFTEFVYKTICFFILFFVIPLIWNGKTIGTNILRFKLTHVDGGVPRWQSLLKRFFALYLPFVTSWILNIFTDIELDINSSLYLYNVWITVIIFAFLIIMWTVLFIHTMVILIKRGKRNFYFDYVADLVPRKK</sequence>